<dbReference type="PRINTS" id="PR00047">
    <property type="entry name" value="STROIDFINGER"/>
</dbReference>
<feature type="compositionally biased region" description="Polar residues" evidence="11">
    <location>
        <begin position="503"/>
        <end position="558"/>
    </location>
</feature>
<dbReference type="GO" id="GO:0000122">
    <property type="term" value="P:negative regulation of transcription by RNA polymerase II"/>
    <property type="evidence" value="ECO:0007669"/>
    <property type="project" value="TreeGrafter"/>
</dbReference>
<dbReference type="PRINTS" id="PR00546">
    <property type="entry name" value="THYROIDHORMR"/>
</dbReference>
<keyword evidence="2 10" id="KW-0479">Metal-binding</keyword>
<dbReference type="InterPro" id="IPR001628">
    <property type="entry name" value="Znf_hrmn_rcpt"/>
</dbReference>
<evidence type="ECO:0000256" key="11">
    <source>
        <dbReference type="SAM" id="MobiDB-lite"/>
    </source>
</evidence>
<comment type="subcellular location">
    <subcellularLocation>
        <location evidence="10">Nucleus</location>
    </subcellularLocation>
</comment>
<name>A0AAN9GM26_9CAEN</name>
<dbReference type="GO" id="GO:0005634">
    <property type="term" value="C:nucleus"/>
    <property type="evidence" value="ECO:0007669"/>
    <property type="project" value="UniProtKB-SubCell"/>
</dbReference>
<reference evidence="14 15" key="1">
    <citation type="submission" date="2024-02" db="EMBL/GenBank/DDBJ databases">
        <title>Chromosome-scale genome assembly of the rough periwinkle Littorina saxatilis.</title>
        <authorList>
            <person name="De Jode A."/>
            <person name="Faria R."/>
            <person name="Formenti G."/>
            <person name="Sims Y."/>
            <person name="Smith T.P."/>
            <person name="Tracey A."/>
            <person name="Wood J.M.D."/>
            <person name="Zagrodzka Z.B."/>
            <person name="Johannesson K."/>
            <person name="Butlin R.K."/>
            <person name="Leder E.H."/>
        </authorList>
    </citation>
    <scope>NUCLEOTIDE SEQUENCE [LARGE SCALE GENOMIC DNA]</scope>
    <source>
        <strain evidence="14">Snail1</strain>
        <tissue evidence="14">Muscle</tissue>
    </source>
</reference>
<feature type="compositionally biased region" description="Polar residues" evidence="11">
    <location>
        <begin position="769"/>
        <end position="790"/>
    </location>
</feature>
<keyword evidence="9 10" id="KW-0539">Nucleus</keyword>
<dbReference type="SUPFAM" id="SSF48508">
    <property type="entry name" value="Nuclear receptor ligand-binding domain"/>
    <property type="match status" value="1"/>
</dbReference>
<dbReference type="Gene3D" id="1.10.565.10">
    <property type="entry name" value="Retinoid X Receptor"/>
    <property type="match status" value="1"/>
</dbReference>
<dbReference type="InterPro" id="IPR001723">
    <property type="entry name" value="Nuclear_hrmn_rcpt"/>
</dbReference>
<protein>
    <submittedName>
        <fullName evidence="14">Uncharacterized protein</fullName>
    </submittedName>
</protein>
<dbReference type="PANTHER" id="PTHR24082:SF473">
    <property type="entry name" value="ECDYSONE-INDUCED PROTEIN 75B, ISOFORM B"/>
    <property type="match status" value="1"/>
</dbReference>
<evidence type="ECO:0000256" key="5">
    <source>
        <dbReference type="ARBA" id="ARBA00023015"/>
    </source>
</evidence>
<dbReference type="Pfam" id="PF00105">
    <property type="entry name" value="zf-C4"/>
    <property type="match status" value="1"/>
</dbReference>
<feature type="compositionally biased region" description="Polar residues" evidence="11">
    <location>
        <begin position="713"/>
        <end position="729"/>
    </location>
</feature>
<dbReference type="PROSITE" id="PS00031">
    <property type="entry name" value="NUCLEAR_REC_DBD_1"/>
    <property type="match status" value="1"/>
</dbReference>
<dbReference type="InterPro" id="IPR001728">
    <property type="entry name" value="ThyrH_rcpt"/>
</dbReference>
<keyword evidence="8 10" id="KW-0675">Receptor</keyword>
<feature type="region of interest" description="Disordered" evidence="11">
    <location>
        <begin position="412"/>
        <end position="461"/>
    </location>
</feature>
<proteinExistence type="inferred from homology"/>
<gene>
    <name evidence="14" type="ORF">V1264_012867</name>
</gene>
<dbReference type="PROSITE" id="PS51030">
    <property type="entry name" value="NUCLEAR_REC_DBD_2"/>
    <property type="match status" value="1"/>
</dbReference>
<dbReference type="SUPFAM" id="SSF57716">
    <property type="entry name" value="Glucocorticoid receptor-like (DNA-binding domain)"/>
    <property type="match status" value="1"/>
</dbReference>
<dbReference type="GO" id="GO:0000978">
    <property type="term" value="F:RNA polymerase II cis-regulatory region sequence-specific DNA binding"/>
    <property type="evidence" value="ECO:0007669"/>
    <property type="project" value="TreeGrafter"/>
</dbReference>
<keyword evidence="4 10" id="KW-0862">Zinc</keyword>
<feature type="domain" description="NR LBD" evidence="13">
    <location>
        <begin position="151"/>
        <end position="370"/>
    </location>
</feature>
<dbReference type="SMART" id="SM00399">
    <property type="entry name" value="ZnF_C4"/>
    <property type="match status" value="1"/>
</dbReference>
<evidence type="ECO:0000313" key="14">
    <source>
        <dbReference type="EMBL" id="KAK7113612.1"/>
    </source>
</evidence>
<comment type="caution">
    <text evidence="14">The sequence shown here is derived from an EMBL/GenBank/DDBJ whole genome shotgun (WGS) entry which is preliminary data.</text>
</comment>
<evidence type="ECO:0000313" key="15">
    <source>
        <dbReference type="Proteomes" id="UP001374579"/>
    </source>
</evidence>
<keyword evidence="3 10" id="KW-0863">Zinc-finger</keyword>
<feature type="compositionally biased region" description="Polar residues" evidence="11">
    <location>
        <begin position="565"/>
        <end position="579"/>
    </location>
</feature>
<dbReference type="GO" id="GO:0030154">
    <property type="term" value="P:cell differentiation"/>
    <property type="evidence" value="ECO:0007669"/>
    <property type="project" value="TreeGrafter"/>
</dbReference>
<organism evidence="14 15">
    <name type="scientific">Littorina saxatilis</name>
    <dbReference type="NCBI Taxonomy" id="31220"/>
    <lineage>
        <taxon>Eukaryota</taxon>
        <taxon>Metazoa</taxon>
        <taxon>Spiralia</taxon>
        <taxon>Lophotrochozoa</taxon>
        <taxon>Mollusca</taxon>
        <taxon>Gastropoda</taxon>
        <taxon>Caenogastropoda</taxon>
        <taxon>Littorinimorpha</taxon>
        <taxon>Littorinoidea</taxon>
        <taxon>Littorinidae</taxon>
        <taxon>Littorina</taxon>
    </lineage>
</organism>
<evidence type="ECO:0000256" key="9">
    <source>
        <dbReference type="ARBA" id="ARBA00023242"/>
    </source>
</evidence>
<dbReference type="CDD" id="cd07166">
    <property type="entry name" value="NR_DBD_REV_ERB"/>
    <property type="match status" value="1"/>
</dbReference>
<dbReference type="Proteomes" id="UP001374579">
    <property type="component" value="Unassembled WGS sequence"/>
</dbReference>
<feature type="compositionally biased region" description="Basic and acidic residues" evidence="11">
    <location>
        <begin position="421"/>
        <end position="434"/>
    </location>
</feature>
<dbReference type="FunFam" id="3.30.50.10:FF:000030">
    <property type="entry name" value="Nuclear Hormone Receptor family"/>
    <property type="match status" value="1"/>
</dbReference>
<evidence type="ECO:0000256" key="1">
    <source>
        <dbReference type="ARBA" id="ARBA00008092"/>
    </source>
</evidence>
<evidence type="ECO:0000256" key="7">
    <source>
        <dbReference type="ARBA" id="ARBA00023163"/>
    </source>
</evidence>
<dbReference type="InterPro" id="IPR050234">
    <property type="entry name" value="Nuclear_hormone_rcpt_NR1"/>
</dbReference>
<evidence type="ECO:0000256" key="6">
    <source>
        <dbReference type="ARBA" id="ARBA00023125"/>
    </source>
</evidence>
<dbReference type="GO" id="GO:0004879">
    <property type="term" value="F:nuclear receptor activity"/>
    <property type="evidence" value="ECO:0007669"/>
    <property type="project" value="InterPro"/>
</dbReference>
<dbReference type="AlphaFoldDB" id="A0AAN9GM26"/>
<dbReference type="SMART" id="SM00430">
    <property type="entry name" value="HOLI"/>
    <property type="match status" value="1"/>
</dbReference>
<evidence type="ECO:0000256" key="4">
    <source>
        <dbReference type="ARBA" id="ARBA00022833"/>
    </source>
</evidence>
<dbReference type="Gene3D" id="3.30.50.10">
    <property type="entry name" value="Erythroid Transcription Factor GATA-1, subunit A"/>
    <property type="match status" value="1"/>
</dbReference>
<sequence>MVISAVMMSRSSKRPISTCAPPGGHILCRVCGDKASGFHYGVFSCEGCKGFFRRTIRQKITYKPCDNPKGCLIMRISRNRCQYCRLQKCMTVGMSHEAVRLGRCPKKDRPTSNSFFVLPQSASGAVDVDKQVKSEQMVLSIHDAFKAAVKDYDTMATQLRPAEMSEIKTAEDSEVIYMHYIPAIVHCMSSFAKEIPQFLDLTMDDQRLLIKGCILEAAVIHDSTHVHISEHAWHNEKLRFKMSWEKAEDKELGLLGQVFVQIRPLLRKLRKLELTDVEQSLLCALVLFCPDREGVKTTRLLENLESDIAMALKCQLLLNHRDGSLLFARIVEAVVDLRGLSAKYLDKIFNARVTSPMTSGTRTPSSVGNVASPASTVGVLEEEGGVECPGEGERYVEDASMGRGEAMSRASAGLEACPGAPEREREVREMPDPRMEEEEDSGLMARSYSFSTPPKLPPSLAVEPVSRSASFSAISRGKTSSSILKRELSAFPSSRTARDSWKPPSSTVTSGDTLAFSKSRSPSTISQQHGSSTNVSPTRPVASQQPAAGLSLSEQRQPSLYKLLRNNSDPATSSSSQVNAQMSTSVSSATQSSGIPTIIPPAHQVTSASVTNTSPPPLLLVNSVMSPHHQKSGATSRHSSQPASPLNVTSHGMTSPTRQASPKSSTSRASYTTTSSSEYPSSKTAFPAMSMSSFPSHATPPPLMTPQGHLIHQNGQSNPFSDQYQGQQQAKLHVPAWSYTSNHTTRTSPHHHFSELRGMSGPGCDVTSGRKQPTVSFNGRQEQTFAPSAF</sequence>
<feature type="compositionally biased region" description="Low complexity" evidence="11">
    <location>
        <begin position="580"/>
        <end position="593"/>
    </location>
</feature>
<feature type="region of interest" description="Disordered" evidence="11">
    <location>
        <begin position="627"/>
        <end position="729"/>
    </location>
</feature>
<dbReference type="EMBL" id="JBAMIC010000002">
    <property type="protein sequence ID" value="KAK7113612.1"/>
    <property type="molecule type" value="Genomic_DNA"/>
</dbReference>
<feature type="compositionally biased region" description="Polar residues" evidence="11">
    <location>
        <begin position="632"/>
        <end position="663"/>
    </location>
</feature>
<accession>A0AAN9GM26</accession>
<feature type="region of interest" description="Disordered" evidence="11">
    <location>
        <begin position="491"/>
        <end position="600"/>
    </location>
</feature>
<evidence type="ECO:0000256" key="2">
    <source>
        <dbReference type="ARBA" id="ARBA00022723"/>
    </source>
</evidence>
<keyword evidence="6 10" id="KW-0238">DNA-binding</keyword>
<dbReference type="GO" id="GO:0008270">
    <property type="term" value="F:zinc ion binding"/>
    <property type="evidence" value="ECO:0007669"/>
    <property type="project" value="UniProtKB-KW"/>
</dbReference>
<dbReference type="PROSITE" id="PS51843">
    <property type="entry name" value="NR_LBD"/>
    <property type="match status" value="1"/>
</dbReference>
<dbReference type="InterPro" id="IPR000536">
    <property type="entry name" value="Nucl_hrmn_rcpt_lig-bd"/>
</dbReference>
<keyword evidence="15" id="KW-1185">Reference proteome</keyword>
<keyword evidence="7 10" id="KW-0804">Transcription</keyword>
<evidence type="ECO:0000256" key="10">
    <source>
        <dbReference type="RuleBase" id="RU004334"/>
    </source>
</evidence>
<keyword evidence="5 10" id="KW-0805">Transcription regulation</keyword>
<dbReference type="PRINTS" id="PR00398">
    <property type="entry name" value="STRDHORMONER"/>
</dbReference>
<feature type="compositionally biased region" description="Low complexity" evidence="11">
    <location>
        <begin position="664"/>
        <end position="684"/>
    </location>
</feature>
<dbReference type="GO" id="GO:0045944">
    <property type="term" value="P:positive regulation of transcription by RNA polymerase II"/>
    <property type="evidence" value="ECO:0007669"/>
    <property type="project" value="TreeGrafter"/>
</dbReference>
<dbReference type="InterPro" id="IPR013088">
    <property type="entry name" value="Znf_NHR/GATA"/>
</dbReference>
<evidence type="ECO:0000256" key="8">
    <source>
        <dbReference type="ARBA" id="ARBA00023170"/>
    </source>
</evidence>
<evidence type="ECO:0000256" key="3">
    <source>
        <dbReference type="ARBA" id="ARBA00022771"/>
    </source>
</evidence>
<comment type="similarity">
    <text evidence="1">Belongs to the nuclear hormone receptor family. NR1 subfamily.</text>
</comment>
<evidence type="ECO:0000259" key="13">
    <source>
        <dbReference type="PROSITE" id="PS51843"/>
    </source>
</evidence>
<feature type="region of interest" description="Disordered" evidence="11">
    <location>
        <begin position="741"/>
        <end position="790"/>
    </location>
</feature>
<dbReference type="PANTHER" id="PTHR24082">
    <property type="entry name" value="NUCLEAR HORMONE RECEPTOR"/>
    <property type="match status" value="1"/>
</dbReference>
<dbReference type="GO" id="GO:0009755">
    <property type="term" value="P:hormone-mediated signaling pathway"/>
    <property type="evidence" value="ECO:0007669"/>
    <property type="project" value="TreeGrafter"/>
</dbReference>
<feature type="domain" description="Nuclear receptor" evidence="12">
    <location>
        <begin position="25"/>
        <end position="101"/>
    </location>
</feature>
<dbReference type="Pfam" id="PF00104">
    <property type="entry name" value="Hormone_recep"/>
    <property type="match status" value="1"/>
</dbReference>
<evidence type="ECO:0000259" key="12">
    <source>
        <dbReference type="PROSITE" id="PS51030"/>
    </source>
</evidence>
<dbReference type="InterPro" id="IPR035500">
    <property type="entry name" value="NHR-like_dom_sf"/>
</dbReference>